<evidence type="ECO:0000313" key="2">
    <source>
        <dbReference type="Proteomes" id="UP000637632"/>
    </source>
</evidence>
<dbReference type="Proteomes" id="UP000637632">
    <property type="component" value="Unassembled WGS sequence"/>
</dbReference>
<evidence type="ECO:0000313" key="1">
    <source>
        <dbReference type="EMBL" id="MBC3811340.1"/>
    </source>
</evidence>
<dbReference type="RefSeq" id="WP_190478559.1">
    <property type="nucleotide sequence ID" value="NZ_JACOFT010000002.1"/>
</dbReference>
<sequence length="430" mass="47897">MTQTKQKPIGRIKASVLQWLGVPISLTNGEFWDAWLSGSNWSGQRVTVDSALQLSTAMACVRLIAETISTLPLGFFEKLPDGTRKTAVSHPLYEILHSQPNADMSAVTFWEVVLASMLLWGAAYIEIRRIGTRIVALDFLLPEKMQRPRRNRAGEIEFWYTNPDGTRRQILESDMMHLPAFSVDGISGISPIAYGANVFGSAMATDRASAETFKDAMRSPGIVTMDSVLKPDQREDIRKHVDKVSKTGGVMVLEKGAGFHQLTFNPADAQLLSSRQFNVEEICRWFRVPPFMVGHAEKSTTWGTGIEQQMIAFLTFVLRPWCVRIEQGVRKSLLNPVERNRYFSEFAMEGLLRADSAARASFYSAMTQNGIFTRDDCRILENRPPMGGNAAVLTVQSNMMPIDLLGQKTDSAAAKDALNAWLNQSPKGNE</sequence>
<dbReference type="EMBL" id="JACOFT010000002">
    <property type="protein sequence ID" value="MBC3811340.1"/>
    <property type="molecule type" value="Genomic_DNA"/>
</dbReference>
<protein>
    <submittedName>
        <fullName evidence="1">Phage portal protein</fullName>
    </submittedName>
</protein>
<dbReference type="Pfam" id="PF04860">
    <property type="entry name" value="Phage_portal"/>
    <property type="match status" value="1"/>
</dbReference>
<reference evidence="1 2" key="1">
    <citation type="submission" date="2020-08" db="EMBL/GenBank/DDBJ databases">
        <title>Novel species isolated from subtropical streams in China.</title>
        <authorList>
            <person name="Lu H."/>
        </authorList>
    </citation>
    <scope>NUCLEOTIDE SEQUENCE [LARGE SCALE GENOMIC DNA]</scope>
    <source>
        <strain evidence="1 2">CCTCC AB 2015119</strain>
    </source>
</reference>
<dbReference type="InterPro" id="IPR006944">
    <property type="entry name" value="Phage/GTA_portal"/>
</dbReference>
<dbReference type="NCBIfam" id="TIGR01537">
    <property type="entry name" value="portal_HK97"/>
    <property type="match status" value="1"/>
</dbReference>
<name>A0ABR6XEL3_9BURK</name>
<keyword evidence="2" id="KW-1185">Reference proteome</keyword>
<dbReference type="InterPro" id="IPR006427">
    <property type="entry name" value="Portal_HK97"/>
</dbReference>
<accession>A0ABR6XEL3</accession>
<gene>
    <name evidence="1" type="ORF">H8K26_07780</name>
</gene>
<organism evidence="1 2">
    <name type="scientific">Undibacterium aquatile</name>
    <dbReference type="NCBI Taxonomy" id="1537398"/>
    <lineage>
        <taxon>Bacteria</taxon>
        <taxon>Pseudomonadati</taxon>
        <taxon>Pseudomonadota</taxon>
        <taxon>Betaproteobacteria</taxon>
        <taxon>Burkholderiales</taxon>
        <taxon>Oxalobacteraceae</taxon>
        <taxon>Undibacterium</taxon>
    </lineage>
</organism>
<comment type="caution">
    <text evidence="1">The sequence shown here is derived from an EMBL/GenBank/DDBJ whole genome shotgun (WGS) entry which is preliminary data.</text>
</comment>
<proteinExistence type="predicted"/>